<feature type="compositionally biased region" description="Polar residues" evidence="1">
    <location>
        <begin position="510"/>
        <end position="524"/>
    </location>
</feature>
<organism evidence="2 3">
    <name type="scientific">Puccinia sorghi</name>
    <dbReference type="NCBI Taxonomy" id="27349"/>
    <lineage>
        <taxon>Eukaryota</taxon>
        <taxon>Fungi</taxon>
        <taxon>Dikarya</taxon>
        <taxon>Basidiomycota</taxon>
        <taxon>Pucciniomycotina</taxon>
        <taxon>Pucciniomycetes</taxon>
        <taxon>Pucciniales</taxon>
        <taxon>Pucciniaceae</taxon>
        <taxon>Puccinia</taxon>
    </lineage>
</organism>
<feature type="region of interest" description="Disordered" evidence="1">
    <location>
        <begin position="891"/>
        <end position="915"/>
    </location>
</feature>
<feature type="compositionally biased region" description="Low complexity" evidence="1">
    <location>
        <begin position="429"/>
        <end position="451"/>
    </location>
</feature>
<feature type="compositionally biased region" description="Polar residues" evidence="1">
    <location>
        <begin position="409"/>
        <end position="428"/>
    </location>
</feature>
<feature type="region of interest" description="Disordered" evidence="1">
    <location>
        <begin position="950"/>
        <end position="984"/>
    </location>
</feature>
<protein>
    <submittedName>
        <fullName evidence="2">Uncharacterized protein</fullName>
    </submittedName>
</protein>
<dbReference type="OrthoDB" id="3259825at2759"/>
<feature type="compositionally biased region" description="Pro residues" evidence="1">
    <location>
        <begin position="1009"/>
        <end position="1018"/>
    </location>
</feature>
<feature type="compositionally biased region" description="Low complexity" evidence="1">
    <location>
        <begin position="997"/>
        <end position="1008"/>
    </location>
</feature>
<feature type="region of interest" description="Disordered" evidence="1">
    <location>
        <begin position="997"/>
        <end position="1020"/>
    </location>
</feature>
<dbReference type="STRING" id="27349.A0A0L6VD66"/>
<feature type="region of interest" description="Disordered" evidence="1">
    <location>
        <begin position="100"/>
        <end position="135"/>
    </location>
</feature>
<feature type="region of interest" description="Disordered" evidence="1">
    <location>
        <begin position="394"/>
        <end position="471"/>
    </location>
</feature>
<name>A0A0L6VD66_9BASI</name>
<accession>A0A0L6VD66</accession>
<feature type="compositionally biased region" description="Low complexity" evidence="1">
    <location>
        <begin position="25"/>
        <end position="34"/>
    </location>
</feature>
<feature type="compositionally biased region" description="Polar residues" evidence="1">
    <location>
        <begin position="675"/>
        <end position="684"/>
    </location>
</feature>
<evidence type="ECO:0000256" key="1">
    <source>
        <dbReference type="SAM" id="MobiDB-lite"/>
    </source>
</evidence>
<dbReference type="EMBL" id="LAVV01006748">
    <property type="protein sequence ID" value="KNZ58502.1"/>
    <property type="molecule type" value="Genomic_DNA"/>
</dbReference>
<feature type="compositionally biased region" description="Low complexity" evidence="1">
    <location>
        <begin position="117"/>
        <end position="135"/>
    </location>
</feature>
<feature type="compositionally biased region" description="Polar residues" evidence="1">
    <location>
        <begin position="100"/>
        <end position="110"/>
    </location>
</feature>
<feature type="compositionally biased region" description="Low complexity" evidence="1">
    <location>
        <begin position="279"/>
        <end position="297"/>
    </location>
</feature>
<dbReference type="AlphaFoldDB" id="A0A0L6VD66"/>
<dbReference type="Proteomes" id="UP000037035">
    <property type="component" value="Unassembled WGS sequence"/>
</dbReference>
<feature type="region of interest" description="Disordered" evidence="1">
    <location>
        <begin position="488"/>
        <end position="577"/>
    </location>
</feature>
<feature type="region of interest" description="Disordered" evidence="1">
    <location>
        <begin position="1"/>
        <end position="34"/>
    </location>
</feature>
<feature type="region of interest" description="Disordered" evidence="1">
    <location>
        <begin position="272"/>
        <end position="299"/>
    </location>
</feature>
<gene>
    <name evidence="2" type="ORF">VP01_191g16</name>
</gene>
<feature type="region of interest" description="Disordered" evidence="1">
    <location>
        <begin position="646"/>
        <end position="748"/>
    </location>
</feature>
<feature type="compositionally biased region" description="Polar residues" evidence="1">
    <location>
        <begin position="647"/>
        <end position="662"/>
    </location>
</feature>
<keyword evidence="3" id="KW-1185">Reference proteome</keyword>
<feature type="region of interest" description="Disordered" evidence="1">
    <location>
        <begin position="1034"/>
        <end position="1053"/>
    </location>
</feature>
<evidence type="ECO:0000313" key="3">
    <source>
        <dbReference type="Proteomes" id="UP000037035"/>
    </source>
</evidence>
<feature type="region of interest" description="Disordered" evidence="1">
    <location>
        <begin position="183"/>
        <end position="219"/>
    </location>
</feature>
<feature type="compositionally biased region" description="Polar residues" evidence="1">
    <location>
        <begin position="695"/>
        <end position="709"/>
    </location>
</feature>
<feature type="compositionally biased region" description="Polar residues" evidence="1">
    <location>
        <begin position="199"/>
        <end position="211"/>
    </location>
</feature>
<proteinExistence type="predicted"/>
<dbReference type="VEuPathDB" id="FungiDB:VP01_191g16"/>
<reference evidence="2 3" key="1">
    <citation type="submission" date="2015-08" db="EMBL/GenBank/DDBJ databases">
        <title>Next Generation Sequencing and Analysis of the Genome of Puccinia sorghi L Schw, the Causal Agent of Maize Common Rust.</title>
        <authorList>
            <person name="Rochi L."/>
            <person name="Burguener G."/>
            <person name="Darino M."/>
            <person name="Turjanski A."/>
            <person name="Kreff E."/>
            <person name="Dieguez M.J."/>
            <person name="Sacco F."/>
        </authorList>
    </citation>
    <scope>NUCLEOTIDE SEQUENCE [LARGE SCALE GENOMIC DNA]</scope>
    <source>
        <strain evidence="2 3">RO10H11247</strain>
    </source>
</reference>
<comment type="caution">
    <text evidence="2">The sequence shown here is derived from an EMBL/GenBank/DDBJ whole genome shotgun (WGS) entry which is preliminary data.</text>
</comment>
<evidence type="ECO:0000313" key="2">
    <source>
        <dbReference type="EMBL" id="KNZ58502.1"/>
    </source>
</evidence>
<feature type="compositionally biased region" description="Polar residues" evidence="1">
    <location>
        <begin position="461"/>
        <end position="471"/>
    </location>
</feature>
<sequence>MHRFMKLKSSRSASKADSEAIKENSNSLPLPQLSLPDSKSFRASVILPDLSRRFTLLRANGELLPIDNFRQHLRHELETGHITQEDENILINQYRQQYLNESSSQSFPQNHTHHTSPTHTSSTNSPSPKKSSNSAISSLFSANSSARDVAYIHKTLKMSKYSSANTSTKHLSDEPNSVLSIADNTPKSCPKPLSNNNNTSLHSTQAFNPAQSDCEDEEDMVLTPTQVQRLSLAVDRILDSHLAQNPRTINSQIPSPADAEFRVHEELFRALPDSSPTRSLPLSNSQSNHLNNSQESSYSRNQFLVTQTDSSSSSHEFDSPALSIASAISSSDETLNTYQDCFDDSTLGFEFSIKLDDLPMPSPSFDRQQIVPFIEISYEEVLFIQQALVSPSPHATYRRKVDHSRPRANVTSPAPSQTHGSSMPSSHPSQRNLSTSSSLSSVVDPHSSLSSQEPNHPLLSPRSSALQQRLNSAKAAGIGACHRMRTLRQPPNEAHCRPLESSPNVGPHSPFSQLVVSPSVSDSPEASCFPLTPPTHQNFIPSPPSCADIPHYPDIMNGGELKEARPRNSNSRAGRPLPSTVLFRDVEAQAIAANAALWEAGRQSQGRKTRSPKKKSISLAQIGAPKLLSASVDINAFPLEQTETECQRQNLPQKTKAFSKSTFRLKLGKKRPSESAASQRSTHYSVDEPVKSMKSFGSNPNLRQKSQAAEPNRASHHTCESITGSPANFADAQDHSESPASSKHSHPLNSLRKVMNNHRKSISTSHDPSSANYSASTFSVHIPSEPNTISSHTRPTRAKTTGAVPDFGEQCGFVSKPLSHHPIRSHADGDSSIYHQSDPFSYAPHCNSIPNNQQFQPSPAPAFALVVEEETPKHREEARLTGSPVALTSSSYDVDVNVSGPVEDEEGSRRGMVDDGEVNDTAWLDVQGTQGYEGRSDYASSILDLYGCDTHSREPSRSRRSSGSQYSVGLERSRPGSALSAHDPDMMGRSLAATISATSTTTTGSDRPSSPPRIPNPPEQDILGLVHQLQNSTRFSKFDPNPPPPSSPLSFPNHTLNLSHALLQKPLFNSIPVDLDADAQEEAQVWKQILDG</sequence>